<sequence>MDVEIGVETKVVEAEKVEPYCRRRKRIVTTNHGDAQHPVPSRPVRCDRSRLRRRLSVLEVIVFARLYPLDQKDLAPALRPIDFGVPIPTGVEVETSARDYTPPQYLTLLFTDLGVLTPSAVSDELIQLYL</sequence>
<gene>
    <name evidence="5" type="ORF">GIB67_008952</name>
</gene>
<keyword evidence="3" id="KW-0648">Protein biosynthesis</keyword>
<name>A0A7J7LVJ8_9MAGN</name>
<reference evidence="5 6" key="1">
    <citation type="journal article" date="2020" name="IScience">
        <title>Genome Sequencing of the Endangered Kingdonia uniflora (Circaeasteraceae, Ranunculales) Reveals Potential Mechanisms of Evolutionary Specialization.</title>
        <authorList>
            <person name="Sun Y."/>
            <person name="Deng T."/>
            <person name="Zhang A."/>
            <person name="Moore M.J."/>
            <person name="Landis J.B."/>
            <person name="Lin N."/>
            <person name="Zhang H."/>
            <person name="Zhang X."/>
            <person name="Huang J."/>
            <person name="Zhang X."/>
            <person name="Sun H."/>
            <person name="Wang H."/>
        </authorList>
    </citation>
    <scope>NUCLEOTIDE SEQUENCE [LARGE SCALE GENOMIC DNA]</scope>
    <source>
        <strain evidence="5">TB1705</strain>
        <tissue evidence="5">Leaf</tissue>
    </source>
</reference>
<dbReference type="AlphaFoldDB" id="A0A7J7LVJ8"/>
<evidence type="ECO:0000313" key="6">
    <source>
        <dbReference type="Proteomes" id="UP000541444"/>
    </source>
</evidence>
<dbReference type="InterPro" id="IPR051501">
    <property type="entry name" value="eIF2B_alpha/beta/delta"/>
</dbReference>
<evidence type="ECO:0000256" key="1">
    <source>
        <dbReference type="ARBA" id="ARBA00007251"/>
    </source>
</evidence>
<evidence type="ECO:0000256" key="2">
    <source>
        <dbReference type="ARBA" id="ARBA00022540"/>
    </source>
</evidence>
<organism evidence="5 6">
    <name type="scientific">Kingdonia uniflora</name>
    <dbReference type="NCBI Taxonomy" id="39325"/>
    <lineage>
        <taxon>Eukaryota</taxon>
        <taxon>Viridiplantae</taxon>
        <taxon>Streptophyta</taxon>
        <taxon>Embryophyta</taxon>
        <taxon>Tracheophyta</taxon>
        <taxon>Spermatophyta</taxon>
        <taxon>Magnoliopsida</taxon>
        <taxon>Ranunculales</taxon>
        <taxon>Circaeasteraceae</taxon>
        <taxon>Kingdonia</taxon>
    </lineage>
</organism>
<evidence type="ECO:0000256" key="4">
    <source>
        <dbReference type="RuleBase" id="RU003814"/>
    </source>
</evidence>
<comment type="similarity">
    <text evidence="1 4">Belongs to the eIF-2B alpha/beta/delta subunits family.</text>
</comment>
<accession>A0A7J7LVJ8</accession>
<keyword evidence="2" id="KW-0396">Initiation factor</keyword>
<dbReference type="GO" id="GO:0005851">
    <property type="term" value="C:eukaryotic translation initiation factor 2B complex"/>
    <property type="evidence" value="ECO:0007669"/>
    <property type="project" value="TreeGrafter"/>
</dbReference>
<dbReference type="Pfam" id="PF01008">
    <property type="entry name" value="IF-2B"/>
    <property type="match status" value="1"/>
</dbReference>
<dbReference type="InterPro" id="IPR037171">
    <property type="entry name" value="NagB/RpiA_transferase-like"/>
</dbReference>
<dbReference type="SUPFAM" id="SSF100950">
    <property type="entry name" value="NagB/RpiA/CoA transferase-like"/>
    <property type="match status" value="1"/>
</dbReference>
<comment type="caution">
    <text evidence="5">The sequence shown here is derived from an EMBL/GenBank/DDBJ whole genome shotgun (WGS) entry which is preliminary data.</text>
</comment>
<protein>
    <submittedName>
        <fullName evidence="5">Uncharacterized protein</fullName>
    </submittedName>
</protein>
<dbReference type="PANTHER" id="PTHR45860">
    <property type="entry name" value="TRANSLATION INITIATION FACTOR EIF-2B SUBUNIT ALPHA"/>
    <property type="match status" value="1"/>
</dbReference>
<dbReference type="Proteomes" id="UP000541444">
    <property type="component" value="Unassembled WGS sequence"/>
</dbReference>
<dbReference type="Gene3D" id="3.40.50.10470">
    <property type="entry name" value="Translation initiation factor eif-2b, domain 2"/>
    <property type="match status" value="1"/>
</dbReference>
<evidence type="ECO:0000313" key="5">
    <source>
        <dbReference type="EMBL" id="KAF6146666.1"/>
    </source>
</evidence>
<evidence type="ECO:0000256" key="3">
    <source>
        <dbReference type="ARBA" id="ARBA00022917"/>
    </source>
</evidence>
<dbReference type="InterPro" id="IPR000649">
    <property type="entry name" value="IF-2B-related"/>
</dbReference>
<proteinExistence type="inferred from homology"/>
<dbReference type="PANTHER" id="PTHR45860:SF1">
    <property type="entry name" value="TRANSLATION INITIATION FACTOR EIF-2B SUBUNIT ALPHA"/>
    <property type="match status" value="1"/>
</dbReference>
<dbReference type="GO" id="GO:0003743">
    <property type="term" value="F:translation initiation factor activity"/>
    <property type="evidence" value="ECO:0007669"/>
    <property type="project" value="UniProtKB-KW"/>
</dbReference>
<dbReference type="OrthoDB" id="10249309at2759"/>
<dbReference type="EMBL" id="JACGCM010001965">
    <property type="protein sequence ID" value="KAF6146666.1"/>
    <property type="molecule type" value="Genomic_DNA"/>
</dbReference>
<dbReference type="GO" id="GO:0005085">
    <property type="term" value="F:guanyl-nucleotide exchange factor activity"/>
    <property type="evidence" value="ECO:0007669"/>
    <property type="project" value="TreeGrafter"/>
</dbReference>
<dbReference type="InterPro" id="IPR042529">
    <property type="entry name" value="IF_2B-like_C"/>
</dbReference>
<keyword evidence="6" id="KW-1185">Reference proteome</keyword>